<gene>
    <name evidence="2" type="ORF">EVOR1521_LOCUS22898</name>
</gene>
<dbReference type="Pfam" id="PF07699">
    <property type="entry name" value="Ephrin_rec_like"/>
    <property type="match status" value="1"/>
</dbReference>
<proteinExistence type="predicted"/>
<organism evidence="2 3">
    <name type="scientific">Effrenium voratum</name>
    <dbReference type="NCBI Taxonomy" id="2562239"/>
    <lineage>
        <taxon>Eukaryota</taxon>
        <taxon>Sar</taxon>
        <taxon>Alveolata</taxon>
        <taxon>Dinophyceae</taxon>
        <taxon>Suessiales</taxon>
        <taxon>Symbiodiniaceae</taxon>
        <taxon>Effrenium</taxon>
    </lineage>
</organism>
<feature type="domain" description="Tyrosine-protein kinase ephrin type A/B receptor-like" evidence="1">
    <location>
        <begin position="11"/>
        <end position="44"/>
    </location>
</feature>
<dbReference type="InterPro" id="IPR009030">
    <property type="entry name" value="Growth_fac_rcpt_cys_sf"/>
</dbReference>
<dbReference type="SUPFAM" id="SSF57184">
    <property type="entry name" value="Growth factor receptor domain"/>
    <property type="match status" value="1"/>
</dbReference>
<evidence type="ECO:0000313" key="3">
    <source>
        <dbReference type="Proteomes" id="UP001178507"/>
    </source>
</evidence>
<reference evidence="2" key="1">
    <citation type="submission" date="2023-08" db="EMBL/GenBank/DDBJ databases">
        <authorList>
            <person name="Chen Y."/>
            <person name="Shah S."/>
            <person name="Dougan E. K."/>
            <person name="Thang M."/>
            <person name="Chan C."/>
        </authorList>
    </citation>
    <scope>NUCLEOTIDE SEQUENCE</scope>
</reference>
<dbReference type="AlphaFoldDB" id="A0AA36NDF9"/>
<protein>
    <recommendedName>
        <fullName evidence="1">Tyrosine-protein kinase ephrin type A/B receptor-like domain-containing protein</fullName>
    </recommendedName>
</protein>
<dbReference type="Proteomes" id="UP001178507">
    <property type="component" value="Unassembled WGS sequence"/>
</dbReference>
<feature type="non-terminal residue" evidence="2">
    <location>
        <position position="97"/>
    </location>
</feature>
<dbReference type="InterPro" id="IPR011641">
    <property type="entry name" value="Tyr-kin_ephrin_A/B_rcpt-like"/>
</dbReference>
<sequence length="97" mass="10065">MQCRWWEGQLGANSSACHPCPEGCYQPGLAQVGRFSCLPCAPGNFSGNASGACRSCPVGSWSGLGASKCNVCEEGWSRVPGAVGPEMCSDCEGQCQE</sequence>
<accession>A0AA36NDF9</accession>
<comment type="caution">
    <text evidence="2">The sequence shown here is derived from an EMBL/GenBank/DDBJ whole genome shotgun (WGS) entry which is preliminary data.</text>
</comment>
<name>A0AA36NDF9_9DINO</name>
<evidence type="ECO:0000313" key="2">
    <source>
        <dbReference type="EMBL" id="CAJ1399351.1"/>
    </source>
</evidence>
<keyword evidence="3" id="KW-1185">Reference proteome</keyword>
<evidence type="ECO:0000259" key="1">
    <source>
        <dbReference type="Pfam" id="PF07699"/>
    </source>
</evidence>
<dbReference type="EMBL" id="CAUJNA010003331">
    <property type="protein sequence ID" value="CAJ1399351.1"/>
    <property type="molecule type" value="Genomic_DNA"/>
</dbReference>